<sequence length="113" mass="12184">MDTTPESSIIGEKHRLYLHTRHCFTSRARTRQWQMARIRVTLRKQPGPSITLFATSTAASPESGGHGHGATGTSRRAAVVVHVASKIRCAASKCPALSSEGSSTVTWGNYPAH</sequence>
<evidence type="ECO:0000313" key="1">
    <source>
        <dbReference type="EMBL" id="TGZ53092.1"/>
    </source>
</evidence>
<dbReference type="AlphaFoldDB" id="A0A4S2KSV1"/>
<dbReference type="Proteomes" id="UP000310200">
    <property type="component" value="Unassembled WGS sequence"/>
</dbReference>
<name>A0A4S2KSV1_9HYME</name>
<dbReference type="EMBL" id="QBLH01001103">
    <property type="protein sequence ID" value="TGZ53092.1"/>
    <property type="molecule type" value="Genomic_DNA"/>
</dbReference>
<protein>
    <submittedName>
        <fullName evidence="1">Uncharacterized protein</fullName>
    </submittedName>
</protein>
<organism evidence="1 2">
    <name type="scientific">Temnothorax longispinosus</name>
    <dbReference type="NCBI Taxonomy" id="300112"/>
    <lineage>
        <taxon>Eukaryota</taxon>
        <taxon>Metazoa</taxon>
        <taxon>Ecdysozoa</taxon>
        <taxon>Arthropoda</taxon>
        <taxon>Hexapoda</taxon>
        <taxon>Insecta</taxon>
        <taxon>Pterygota</taxon>
        <taxon>Neoptera</taxon>
        <taxon>Endopterygota</taxon>
        <taxon>Hymenoptera</taxon>
        <taxon>Apocrita</taxon>
        <taxon>Aculeata</taxon>
        <taxon>Formicoidea</taxon>
        <taxon>Formicidae</taxon>
        <taxon>Myrmicinae</taxon>
        <taxon>Temnothorax</taxon>
    </lineage>
</organism>
<gene>
    <name evidence="1" type="ORF">DBV15_09833</name>
</gene>
<keyword evidence="2" id="KW-1185">Reference proteome</keyword>
<evidence type="ECO:0000313" key="2">
    <source>
        <dbReference type="Proteomes" id="UP000310200"/>
    </source>
</evidence>
<reference evidence="1 2" key="1">
    <citation type="journal article" date="2019" name="Philos. Trans. R. Soc. Lond., B, Biol. Sci.">
        <title>Ant behaviour and brain gene expression of defending hosts depend on the ecological success of the intruding social parasite.</title>
        <authorList>
            <person name="Kaur R."/>
            <person name="Stoldt M."/>
            <person name="Jongepier E."/>
            <person name="Feldmeyer B."/>
            <person name="Menzel F."/>
            <person name="Bornberg-Bauer E."/>
            <person name="Foitzik S."/>
        </authorList>
    </citation>
    <scope>NUCLEOTIDE SEQUENCE [LARGE SCALE GENOMIC DNA]</scope>
    <source>
        <tissue evidence="1">Whole body</tissue>
    </source>
</reference>
<proteinExistence type="predicted"/>
<comment type="caution">
    <text evidence="1">The sequence shown here is derived from an EMBL/GenBank/DDBJ whole genome shotgun (WGS) entry which is preliminary data.</text>
</comment>
<accession>A0A4S2KSV1</accession>